<dbReference type="Proteomes" id="UP001381693">
    <property type="component" value="Unassembled WGS sequence"/>
</dbReference>
<protein>
    <submittedName>
        <fullName evidence="2">Kelch</fullName>
    </submittedName>
</protein>
<feature type="non-terminal residue" evidence="2">
    <location>
        <position position="301"/>
    </location>
</feature>
<evidence type="ECO:0000313" key="3">
    <source>
        <dbReference type="Proteomes" id="UP001381693"/>
    </source>
</evidence>
<organism evidence="2 3">
    <name type="scientific">Halocaridina rubra</name>
    <name type="common">Hawaiian red shrimp</name>
    <dbReference type="NCBI Taxonomy" id="373956"/>
    <lineage>
        <taxon>Eukaryota</taxon>
        <taxon>Metazoa</taxon>
        <taxon>Ecdysozoa</taxon>
        <taxon>Arthropoda</taxon>
        <taxon>Crustacea</taxon>
        <taxon>Multicrustacea</taxon>
        <taxon>Malacostraca</taxon>
        <taxon>Eumalacostraca</taxon>
        <taxon>Eucarida</taxon>
        <taxon>Decapoda</taxon>
        <taxon>Pleocyemata</taxon>
        <taxon>Caridea</taxon>
        <taxon>Atyoidea</taxon>
        <taxon>Atyidae</taxon>
        <taxon>Halocaridina</taxon>
    </lineage>
</organism>
<dbReference type="InterPro" id="IPR006652">
    <property type="entry name" value="Kelch_1"/>
</dbReference>
<dbReference type="Pfam" id="PF01344">
    <property type="entry name" value="Kelch_1"/>
    <property type="match status" value="2"/>
</dbReference>
<proteinExistence type="predicted"/>
<evidence type="ECO:0000256" key="1">
    <source>
        <dbReference type="ARBA" id="ARBA00022441"/>
    </source>
</evidence>
<dbReference type="EMBL" id="JAXCGZ010007561">
    <property type="protein sequence ID" value="KAK7079222.1"/>
    <property type="molecule type" value="Genomic_DNA"/>
</dbReference>
<dbReference type="InterPro" id="IPR015915">
    <property type="entry name" value="Kelch-typ_b-propeller"/>
</dbReference>
<gene>
    <name evidence="2" type="primary">IVNS1ABP</name>
    <name evidence="2" type="ORF">SK128_000534</name>
</gene>
<sequence>SDLVLVTRDAHGVPKLQVSVIHMTHDEASITGRALCSLVLDWLKKQVLEEEFQLDLLKEKKHMLYLNIDNSLHDCSDIQSGDLNDSDMVQDYKKMSRKLSQTNIKVRRKSATPQPVKPRLMLYSRSISDKDDSEQDNEWKLIAFSQVSEGAWVAVVTLKGAVAVLSVQQKMGNASPTSTPVSSRPSSVEKVDFYTVIPHMASPKCATGTGNLSGRLLVCGGYDRGECLRAVEAYSPETNTWSSMPLMRQGRGRFDLTVLDGKAYAVGGCDGSKELSNVEVLEEDSIKWASVAPLPLARSNT</sequence>
<keyword evidence="3" id="KW-1185">Reference proteome</keyword>
<accession>A0AAN9ACH9</accession>
<keyword evidence="1" id="KW-0880">Kelch repeat</keyword>
<dbReference type="SMART" id="SM00612">
    <property type="entry name" value="Kelch"/>
    <property type="match status" value="2"/>
</dbReference>
<dbReference type="AlphaFoldDB" id="A0AAN9ACH9"/>
<dbReference type="SUPFAM" id="SSF117281">
    <property type="entry name" value="Kelch motif"/>
    <property type="match status" value="1"/>
</dbReference>
<dbReference type="Gene3D" id="2.120.10.80">
    <property type="entry name" value="Kelch-type beta propeller"/>
    <property type="match status" value="1"/>
</dbReference>
<evidence type="ECO:0000313" key="2">
    <source>
        <dbReference type="EMBL" id="KAK7079222.1"/>
    </source>
</evidence>
<dbReference type="PANTHER" id="PTHR46375:SF3">
    <property type="entry name" value="KELCH REPEAT AND BTB DOMAIN-CONTAINING PROTEIN 13"/>
    <property type="match status" value="1"/>
</dbReference>
<comment type="caution">
    <text evidence="2">The sequence shown here is derived from an EMBL/GenBank/DDBJ whole genome shotgun (WGS) entry which is preliminary data.</text>
</comment>
<name>A0AAN9ACH9_HALRR</name>
<feature type="non-terminal residue" evidence="2">
    <location>
        <position position="1"/>
    </location>
</feature>
<reference evidence="2 3" key="1">
    <citation type="submission" date="2023-11" db="EMBL/GenBank/DDBJ databases">
        <title>Halocaridina rubra genome assembly.</title>
        <authorList>
            <person name="Smith C."/>
        </authorList>
    </citation>
    <scope>NUCLEOTIDE SEQUENCE [LARGE SCALE GENOMIC DNA]</scope>
    <source>
        <strain evidence="2">EP-1</strain>
        <tissue evidence="2">Whole</tissue>
    </source>
</reference>
<dbReference type="PANTHER" id="PTHR46375">
    <property type="entry name" value="KELCH REPEAT AND BTB DOMAIN-CONTAINING PROTEIN 13-RELATED"/>
    <property type="match status" value="1"/>
</dbReference>
<dbReference type="InterPro" id="IPR052392">
    <property type="entry name" value="Kelch-BTB_domain-containing"/>
</dbReference>